<keyword evidence="2" id="KW-1185">Reference proteome</keyword>
<protein>
    <recommendedName>
        <fullName evidence="3">Glycosyl transferase family 1 domain-containing protein</fullName>
    </recommendedName>
</protein>
<reference evidence="1 2" key="1">
    <citation type="submission" date="2018-04" db="EMBL/GenBank/DDBJ databases">
        <title>Adhaeribacter sp. HMF7616 genome sequencing and assembly.</title>
        <authorList>
            <person name="Kang H."/>
            <person name="Kang J."/>
            <person name="Cha I."/>
            <person name="Kim H."/>
            <person name="Joh K."/>
        </authorList>
    </citation>
    <scope>NUCLEOTIDE SEQUENCE [LARGE SCALE GENOMIC DNA]</scope>
    <source>
        <strain evidence="1 2">HMF7616</strain>
    </source>
</reference>
<proteinExistence type="predicted"/>
<evidence type="ECO:0000313" key="1">
    <source>
        <dbReference type="EMBL" id="RDC62972.1"/>
    </source>
</evidence>
<dbReference type="EMBL" id="QASA01000001">
    <property type="protein sequence ID" value="RDC62972.1"/>
    <property type="molecule type" value="Genomic_DNA"/>
</dbReference>
<evidence type="ECO:0000313" key="2">
    <source>
        <dbReference type="Proteomes" id="UP000253919"/>
    </source>
</evidence>
<sequence>MQQAEEMRILPWVKDGGFLSRELILKMQSEAHVLLFLGFDKNKTPGILTGKIFEYLFSGTLIWAIDVDDCSAVGQIIKEAKAGILFGEDLNLLKQELLHLLKSPEKQKPQTDIIYLKQFERAALADKMLKLVTV</sequence>
<comment type="caution">
    <text evidence="1">The sequence shown here is derived from an EMBL/GenBank/DDBJ whole genome shotgun (WGS) entry which is preliminary data.</text>
</comment>
<name>A0A369QEW5_9BACT</name>
<dbReference type="AlphaFoldDB" id="A0A369QEW5"/>
<evidence type="ECO:0008006" key="3">
    <source>
        <dbReference type="Google" id="ProtNLM"/>
    </source>
</evidence>
<dbReference type="Proteomes" id="UP000253919">
    <property type="component" value="Unassembled WGS sequence"/>
</dbReference>
<accession>A0A369QEW5</accession>
<gene>
    <name evidence="1" type="ORF">AHMF7616_01571</name>
</gene>
<organism evidence="1 2">
    <name type="scientific">Adhaeribacter pallidiroseus</name>
    <dbReference type="NCBI Taxonomy" id="2072847"/>
    <lineage>
        <taxon>Bacteria</taxon>
        <taxon>Pseudomonadati</taxon>
        <taxon>Bacteroidota</taxon>
        <taxon>Cytophagia</taxon>
        <taxon>Cytophagales</taxon>
        <taxon>Hymenobacteraceae</taxon>
        <taxon>Adhaeribacter</taxon>
    </lineage>
</organism>